<dbReference type="AlphaFoldDB" id="A0A2H0UPW7"/>
<dbReference type="Proteomes" id="UP000229615">
    <property type="component" value="Unassembled WGS sequence"/>
</dbReference>
<gene>
    <name evidence="2" type="ORF">COU09_02035</name>
</gene>
<dbReference type="InterPro" id="IPR036058">
    <property type="entry name" value="Kazal_dom_sf"/>
</dbReference>
<evidence type="ECO:0000313" key="2">
    <source>
        <dbReference type="EMBL" id="PIR88431.1"/>
    </source>
</evidence>
<dbReference type="Pfam" id="PF00050">
    <property type="entry name" value="Kazal_1"/>
    <property type="match status" value="1"/>
</dbReference>
<feature type="domain" description="Kazal-like" evidence="1">
    <location>
        <begin position="51"/>
        <end position="95"/>
    </location>
</feature>
<dbReference type="Gene3D" id="3.30.60.30">
    <property type="match status" value="1"/>
</dbReference>
<dbReference type="CDD" id="cd00104">
    <property type="entry name" value="KAZAL_FS"/>
    <property type="match status" value="1"/>
</dbReference>
<reference evidence="3" key="1">
    <citation type="submission" date="2017-09" db="EMBL/GenBank/DDBJ databases">
        <title>Depth-based differentiation of microbial function through sediment-hosted aquifers and enrichment of novel symbionts in the deep terrestrial subsurface.</title>
        <authorList>
            <person name="Probst A.J."/>
            <person name="Ladd B."/>
            <person name="Jarett J.K."/>
            <person name="Geller-Mcgrath D.E."/>
            <person name="Sieber C.M.K."/>
            <person name="Emerson J.B."/>
            <person name="Anantharaman K."/>
            <person name="Thomas B.C."/>
            <person name="Malmstrom R."/>
            <person name="Stieglmeier M."/>
            <person name="Klingl A."/>
            <person name="Woyke T."/>
            <person name="Ryan C.M."/>
            <person name="Banfield J.F."/>
        </authorList>
    </citation>
    <scope>NUCLEOTIDE SEQUENCE [LARGE SCALE GENOMIC DNA]</scope>
</reference>
<protein>
    <recommendedName>
        <fullName evidence="1">Kazal-like domain-containing protein</fullName>
    </recommendedName>
</protein>
<comment type="caution">
    <text evidence="2">The sequence shown here is derived from an EMBL/GenBank/DDBJ whole genome shotgun (WGS) entry which is preliminary data.</text>
</comment>
<evidence type="ECO:0000313" key="3">
    <source>
        <dbReference type="Proteomes" id="UP000229615"/>
    </source>
</evidence>
<dbReference type="SUPFAM" id="SSF49452">
    <property type="entry name" value="Starch-binding domain-like"/>
    <property type="match status" value="1"/>
</dbReference>
<dbReference type="SMART" id="SM00280">
    <property type="entry name" value="KAZAL"/>
    <property type="match status" value="1"/>
</dbReference>
<dbReference type="EMBL" id="PFBB01000023">
    <property type="protein sequence ID" value="PIR88431.1"/>
    <property type="molecule type" value="Genomic_DNA"/>
</dbReference>
<dbReference type="Gene3D" id="2.60.40.1120">
    <property type="entry name" value="Carboxypeptidase-like, regulatory domain"/>
    <property type="match status" value="1"/>
</dbReference>
<dbReference type="SUPFAM" id="SSF100895">
    <property type="entry name" value="Kazal-type serine protease inhibitors"/>
    <property type="match status" value="1"/>
</dbReference>
<evidence type="ECO:0000259" key="1">
    <source>
        <dbReference type="PROSITE" id="PS51465"/>
    </source>
</evidence>
<dbReference type="InterPro" id="IPR013784">
    <property type="entry name" value="Carb-bd-like_fold"/>
</dbReference>
<sequence length="195" mass="20359">MKILLPILAILVIGGGVYAITNLNSQQHLQPDPEGGLNVIINNGEVGDNTSGGLEDCICTMQYAPVCGSDGKTYGNSCQANCANVEIVSEGECESSGNTQGGTDIDVNRKGGIGSISGHVTGYTGLVRVSVVVPPGANEPSRMYDVYTNASGYFSFEGGSGTYKVKADPEHFDACPVKEVVIEADKVANIEIYCN</sequence>
<organism evidence="2 3">
    <name type="scientific">Candidatus Harrisonbacteria bacterium CG10_big_fil_rev_8_21_14_0_10_44_23</name>
    <dbReference type="NCBI Taxonomy" id="1974585"/>
    <lineage>
        <taxon>Bacteria</taxon>
        <taxon>Candidatus Harrisoniibacteriota</taxon>
    </lineage>
</organism>
<name>A0A2H0UPW7_9BACT</name>
<dbReference type="PANTHER" id="PTHR21131">
    <property type="entry name" value="SERINE-TYPE ENDOPEPTIDASE INHIBITOR"/>
    <property type="match status" value="1"/>
</dbReference>
<proteinExistence type="predicted"/>
<dbReference type="GO" id="GO:0030246">
    <property type="term" value="F:carbohydrate binding"/>
    <property type="evidence" value="ECO:0007669"/>
    <property type="project" value="InterPro"/>
</dbReference>
<dbReference type="PROSITE" id="PS00282">
    <property type="entry name" value="KAZAL_1"/>
    <property type="match status" value="1"/>
</dbReference>
<dbReference type="PROSITE" id="PS51465">
    <property type="entry name" value="KAZAL_2"/>
    <property type="match status" value="1"/>
</dbReference>
<dbReference type="InterPro" id="IPR053265">
    <property type="entry name" value="Serpin"/>
</dbReference>
<dbReference type="PANTHER" id="PTHR21131:SF0">
    <property type="entry name" value="GEO10195P1-RELATED"/>
    <property type="match status" value="1"/>
</dbReference>
<accession>A0A2H0UPW7</accession>
<dbReference type="InterPro" id="IPR002350">
    <property type="entry name" value="Kazal_dom"/>
</dbReference>